<gene>
    <name evidence="2" type="ORF">M6B38_179785</name>
</gene>
<dbReference type="InterPro" id="IPR045046">
    <property type="entry name" value="Vps9-like"/>
</dbReference>
<reference evidence="2" key="1">
    <citation type="journal article" date="2023" name="GigaByte">
        <title>Genome assembly of the bearded iris, Iris pallida Lam.</title>
        <authorList>
            <person name="Bruccoleri R.E."/>
            <person name="Oakeley E.J."/>
            <person name="Faust A.M.E."/>
            <person name="Altorfer M."/>
            <person name="Dessus-Babus S."/>
            <person name="Burckhardt D."/>
            <person name="Oertli M."/>
            <person name="Naumann U."/>
            <person name="Petersen F."/>
            <person name="Wong J."/>
        </authorList>
    </citation>
    <scope>NUCLEOTIDE SEQUENCE</scope>
    <source>
        <strain evidence="2">GSM-AAB239-AS_SAM_17_03QT</strain>
    </source>
</reference>
<dbReference type="Proteomes" id="UP001140949">
    <property type="component" value="Unassembled WGS sequence"/>
</dbReference>
<dbReference type="GO" id="GO:0016192">
    <property type="term" value="P:vesicle-mediated transport"/>
    <property type="evidence" value="ECO:0007669"/>
    <property type="project" value="InterPro"/>
</dbReference>
<dbReference type="PROSITE" id="PS51205">
    <property type="entry name" value="VPS9"/>
    <property type="match status" value="1"/>
</dbReference>
<dbReference type="InterPro" id="IPR041545">
    <property type="entry name" value="DUF5601"/>
</dbReference>
<dbReference type="Pfam" id="PF18151">
    <property type="entry name" value="DUF5601"/>
    <property type="match status" value="1"/>
</dbReference>
<dbReference type="PANTHER" id="PTHR23101">
    <property type="entry name" value="RAB GDP/GTP EXCHANGE FACTOR"/>
    <property type="match status" value="1"/>
</dbReference>
<proteinExistence type="predicted"/>
<dbReference type="AlphaFoldDB" id="A0AAX6EN31"/>
<comment type="caution">
    <text evidence="2">The sequence shown here is derived from an EMBL/GenBank/DDBJ whole genome shotgun (WGS) entry which is preliminary data.</text>
</comment>
<feature type="domain" description="VPS9" evidence="1">
    <location>
        <begin position="106"/>
        <end position="250"/>
    </location>
</feature>
<accession>A0AAX6EN31</accession>
<dbReference type="EMBL" id="JANAVB010035417">
    <property type="protein sequence ID" value="KAJ6805567.1"/>
    <property type="molecule type" value="Genomic_DNA"/>
</dbReference>
<dbReference type="InterPro" id="IPR003123">
    <property type="entry name" value="VPS9"/>
</dbReference>
<name>A0AAX6EN31_IRIPA</name>
<dbReference type="SMART" id="SM00167">
    <property type="entry name" value="VPS9"/>
    <property type="match status" value="1"/>
</dbReference>
<dbReference type="InterPro" id="IPR037191">
    <property type="entry name" value="VPS9_dom_sf"/>
</dbReference>
<organism evidence="2 3">
    <name type="scientific">Iris pallida</name>
    <name type="common">Sweet iris</name>
    <dbReference type="NCBI Taxonomy" id="29817"/>
    <lineage>
        <taxon>Eukaryota</taxon>
        <taxon>Viridiplantae</taxon>
        <taxon>Streptophyta</taxon>
        <taxon>Embryophyta</taxon>
        <taxon>Tracheophyta</taxon>
        <taxon>Spermatophyta</taxon>
        <taxon>Magnoliopsida</taxon>
        <taxon>Liliopsida</taxon>
        <taxon>Asparagales</taxon>
        <taxon>Iridaceae</taxon>
        <taxon>Iridoideae</taxon>
        <taxon>Irideae</taxon>
        <taxon>Iris</taxon>
    </lineage>
</organism>
<keyword evidence="3" id="KW-1185">Reference proteome</keyword>
<dbReference type="Gene3D" id="1.10.246.120">
    <property type="match status" value="1"/>
</dbReference>
<dbReference type="Pfam" id="PF02204">
    <property type="entry name" value="VPS9"/>
    <property type="match status" value="1"/>
</dbReference>
<protein>
    <recommendedName>
        <fullName evidence="1">VPS9 domain-containing protein</fullName>
    </recommendedName>
</protein>
<dbReference type="SUPFAM" id="SSF109993">
    <property type="entry name" value="VPS9 domain"/>
    <property type="match status" value="1"/>
</dbReference>
<dbReference type="GO" id="GO:0005829">
    <property type="term" value="C:cytosol"/>
    <property type="evidence" value="ECO:0007669"/>
    <property type="project" value="TreeGrafter"/>
</dbReference>
<reference evidence="2" key="2">
    <citation type="submission" date="2023-04" db="EMBL/GenBank/DDBJ databases">
        <authorList>
            <person name="Bruccoleri R.E."/>
            <person name="Oakeley E.J."/>
            <person name="Faust A.-M."/>
            <person name="Dessus-Babus S."/>
            <person name="Altorfer M."/>
            <person name="Burckhardt D."/>
            <person name="Oertli M."/>
            <person name="Naumann U."/>
            <person name="Petersen F."/>
            <person name="Wong J."/>
        </authorList>
    </citation>
    <scope>NUCLEOTIDE SEQUENCE</scope>
    <source>
        <strain evidence="2">GSM-AAB239-AS_SAM_17_03QT</strain>
        <tissue evidence="2">Leaf</tissue>
    </source>
</reference>
<dbReference type="GO" id="GO:0030139">
    <property type="term" value="C:endocytic vesicle"/>
    <property type="evidence" value="ECO:0007669"/>
    <property type="project" value="TreeGrafter"/>
</dbReference>
<dbReference type="PANTHER" id="PTHR23101:SF63">
    <property type="entry name" value="VACUOLAR PROTEIN SORTING-ASSOCIATED PROTEIN 9A-LIKE ISOFORM X1"/>
    <property type="match status" value="1"/>
</dbReference>
<sequence length="407" mass="46311">MDSSSSSHLPEPNFYDFLRRMRSPASADLVRAIKSFIVSFSLHTIDAENDSRKLQDFLMAMETNIRKHPLWINCTDEERDTAVEGLEKYVMTKLFNRTFASSPGDAKSDMKISKKICLLQQFIKPDHLDVPKVLQNEASLLYAAKELQKINAFKAPREKLLCIMNCCRVINNLLLNVSLSTNHMPAGADDFLPTLIYVIIRANPPQLHSNLKFIQLFRWQSKLVSEVEYYLTNLLSAESFISNIDASSLSMDEIEFKKNMHPAATQVTLSETSCAVESQVCEPNSILESLGETVITRRSPDKETQLEGNNYPFLDKDAENLSSEDVQKLLGLYKQVVSRYTTLSKALHQFNLGEEQLLYLLKRKSSDPSLKIMVQPKKVERNEQLLDFNNSQAFPVFDEVQRNAGRG</sequence>
<evidence type="ECO:0000259" key="1">
    <source>
        <dbReference type="PROSITE" id="PS51205"/>
    </source>
</evidence>
<dbReference type="GO" id="GO:0031267">
    <property type="term" value="F:small GTPase binding"/>
    <property type="evidence" value="ECO:0007669"/>
    <property type="project" value="TreeGrafter"/>
</dbReference>
<evidence type="ECO:0000313" key="3">
    <source>
        <dbReference type="Proteomes" id="UP001140949"/>
    </source>
</evidence>
<dbReference type="GO" id="GO:0005085">
    <property type="term" value="F:guanyl-nucleotide exchange factor activity"/>
    <property type="evidence" value="ECO:0007669"/>
    <property type="project" value="InterPro"/>
</dbReference>
<dbReference type="Gene3D" id="1.20.1050.80">
    <property type="entry name" value="VPS9 domain"/>
    <property type="match status" value="1"/>
</dbReference>
<evidence type="ECO:0000313" key="2">
    <source>
        <dbReference type="EMBL" id="KAJ6805567.1"/>
    </source>
</evidence>